<proteinExistence type="inferred from homology"/>
<dbReference type="InterPro" id="IPR004102">
    <property type="entry name" value="Poly(ADP-ribose)pol_reg_dom"/>
</dbReference>
<dbReference type="CDD" id="cd00027">
    <property type="entry name" value="BRCT"/>
    <property type="match status" value="1"/>
</dbReference>
<dbReference type="InterPro" id="IPR012317">
    <property type="entry name" value="Poly(ADP-ribose)pol_cat_dom"/>
</dbReference>
<evidence type="ECO:0000256" key="4">
    <source>
        <dbReference type="ARBA" id="ARBA00022695"/>
    </source>
</evidence>
<dbReference type="GO" id="GO:0003950">
    <property type="term" value="F:NAD+ poly-ADP-ribosyltransferase activity"/>
    <property type="evidence" value="ECO:0007669"/>
    <property type="project" value="UniProtKB-UniRule"/>
</dbReference>
<evidence type="ECO:0000256" key="3">
    <source>
        <dbReference type="ARBA" id="ARBA00022679"/>
    </source>
</evidence>
<dbReference type="CDD" id="cd01437">
    <property type="entry name" value="parp_like"/>
    <property type="match status" value="1"/>
</dbReference>
<dbReference type="InterPro" id="IPR036420">
    <property type="entry name" value="BRCT_dom_sf"/>
</dbReference>
<feature type="region of interest" description="Disordered" evidence="10">
    <location>
        <begin position="95"/>
        <end position="138"/>
    </location>
</feature>
<dbReference type="PANTHER" id="PTHR10459:SF60">
    <property type="entry name" value="POLY [ADP-RIBOSE] POLYMERASE 2"/>
    <property type="match status" value="1"/>
</dbReference>
<dbReference type="Pfam" id="PF00644">
    <property type="entry name" value="PARP"/>
    <property type="match status" value="1"/>
</dbReference>
<evidence type="ECO:0000256" key="7">
    <source>
        <dbReference type="ARBA" id="ARBA00024347"/>
    </source>
</evidence>
<dbReference type="PROSITE" id="PS50172">
    <property type="entry name" value="BRCT"/>
    <property type="match status" value="1"/>
</dbReference>
<keyword evidence="16" id="KW-1185">Reference proteome</keyword>
<evidence type="ECO:0000313" key="15">
    <source>
        <dbReference type="EMBL" id="RPB10578.1"/>
    </source>
</evidence>
<comment type="subcellular location">
    <subcellularLocation>
        <location evidence="1">Nucleus</location>
    </subcellularLocation>
</comment>
<evidence type="ECO:0000256" key="6">
    <source>
        <dbReference type="ARBA" id="ARBA00023242"/>
    </source>
</evidence>
<evidence type="ECO:0000256" key="2">
    <source>
        <dbReference type="ARBA" id="ARBA00022676"/>
    </source>
</evidence>
<dbReference type="GO" id="GO:0006302">
    <property type="term" value="P:double-strand break repair"/>
    <property type="evidence" value="ECO:0007669"/>
    <property type="project" value="TreeGrafter"/>
</dbReference>
<dbReference type="GO" id="GO:0016779">
    <property type="term" value="F:nucleotidyltransferase activity"/>
    <property type="evidence" value="ECO:0007669"/>
    <property type="project" value="UniProtKB-KW"/>
</dbReference>
<dbReference type="EC" id="2.4.2.-" evidence="9"/>
<feature type="domain" description="PARP catalytic" evidence="12">
    <location>
        <begin position="342"/>
        <end position="563"/>
    </location>
</feature>
<dbReference type="STRING" id="1392247.A0A3N4KMD7"/>
<dbReference type="PANTHER" id="PTHR10459">
    <property type="entry name" value="DNA LIGASE"/>
    <property type="match status" value="1"/>
</dbReference>
<keyword evidence="2 9" id="KW-0328">Glycosyltransferase</keyword>
<keyword evidence="6" id="KW-0539">Nucleus</keyword>
<feature type="domain" description="WGR" evidence="14">
    <location>
        <begin position="90"/>
        <end position="179"/>
    </location>
</feature>
<sequence length="563" mass="62884">MPALSGCSISVCGKFPGYTQAKLKVLITKNGAKFENGISSTCTHLVIPDIERSDKEWALVNAALAKKIPIVRLEWLTDSVKEGKNLVEEQYLQYDDGGVSNGEPVRPDPKKRKGDESEEQIANTIKKPRTRGRVGEEGQQSLYCPKTLEEAIKKFETRFKEKTGLKWQDRYDAPKIGKYTLIEKNYMDSEDEDRTDGKGKKEDDNSGKKLVLHSTLSPGLQSLMNLIFNSQHMASSMEAMRYNANKLPLGKLSKRTLSQGPMALKDLDEILANINLAQSKYKQSLTKVLEQLTSKYYTVIPHDFGRRRPPIELVEALSNMEITNEIMKDAEYPVDADGNPINPLDKQFRSLGLEEITLVEKSTTEHAELEAYFHKSQRLSRANVVDIFRITRPGEAERFEKAGIQPKTKLLWHGSRSTNFGGILSQGLRIAPPEAPANGYVFGKGIYLADVSSKSCEYVYPSISGGAALLLLCEAQLGDPPFGCHDHCSDAAKKSKAGGSLSTWAMGVNQPKGWKDAGAISEEFKGVKMVSSILELETYIQYIVYSVSQVKLRYLFKVQFFHY</sequence>
<dbReference type="SUPFAM" id="SSF52113">
    <property type="entry name" value="BRCT domain"/>
    <property type="match status" value="1"/>
</dbReference>
<organism evidence="15 16">
    <name type="scientific">Morchella conica CCBAS932</name>
    <dbReference type="NCBI Taxonomy" id="1392247"/>
    <lineage>
        <taxon>Eukaryota</taxon>
        <taxon>Fungi</taxon>
        <taxon>Dikarya</taxon>
        <taxon>Ascomycota</taxon>
        <taxon>Pezizomycotina</taxon>
        <taxon>Pezizomycetes</taxon>
        <taxon>Pezizales</taxon>
        <taxon>Morchellaceae</taxon>
        <taxon>Morchella</taxon>
    </lineage>
</organism>
<dbReference type="SMART" id="SM00292">
    <property type="entry name" value="BRCT"/>
    <property type="match status" value="1"/>
</dbReference>
<feature type="domain" description="BRCT" evidence="11">
    <location>
        <begin position="1"/>
        <end position="93"/>
    </location>
</feature>
<keyword evidence="4" id="KW-0548">Nucleotidyltransferase</keyword>
<reference evidence="15 16" key="1">
    <citation type="journal article" date="2018" name="Nat. Ecol. Evol.">
        <title>Pezizomycetes genomes reveal the molecular basis of ectomycorrhizal truffle lifestyle.</title>
        <authorList>
            <person name="Murat C."/>
            <person name="Payen T."/>
            <person name="Noel B."/>
            <person name="Kuo A."/>
            <person name="Morin E."/>
            <person name="Chen J."/>
            <person name="Kohler A."/>
            <person name="Krizsan K."/>
            <person name="Balestrini R."/>
            <person name="Da Silva C."/>
            <person name="Montanini B."/>
            <person name="Hainaut M."/>
            <person name="Levati E."/>
            <person name="Barry K.W."/>
            <person name="Belfiori B."/>
            <person name="Cichocki N."/>
            <person name="Clum A."/>
            <person name="Dockter R.B."/>
            <person name="Fauchery L."/>
            <person name="Guy J."/>
            <person name="Iotti M."/>
            <person name="Le Tacon F."/>
            <person name="Lindquist E.A."/>
            <person name="Lipzen A."/>
            <person name="Malagnac F."/>
            <person name="Mello A."/>
            <person name="Molinier V."/>
            <person name="Miyauchi S."/>
            <person name="Poulain J."/>
            <person name="Riccioni C."/>
            <person name="Rubini A."/>
            <person name="Sitrit Y."/>
            <person name="Splivallo R."/>
            <person name="Traeger S."/>
            <person name="Wang M."/>
            <person name="Zifcakova L."/>
            <person name="Wipf D."/>
            <person name="Zambonelli A."/>
            <person name="Paolocci F."/>
            <person name="Nowrousian M."/>
            <person name="Ottonello S."/>
            <person name="Baldrian P."/>
            <person name="Spatafora J.W."/>
            <person name="Henrissat B."/>
            <person name="Nagy L.G."/>
            <person name="Aury J.M."/>
            <person name="Wincker P."/>
            <person name="Grigoriev I.V."/>
            <person name="Bonfante P."/>
            <person name="Martin F.M."/>
        </authorList>
    </citation>
    <scope>NUCLEOTIDE SEQUENCE [LARGE SCALE GENOMIC DNA]</scope>
    <source>
        <strain evidence="15 16">CCBAS932</strain>
    </source>
</reference>
<feature type="domain" description="PARP alpha-helical" evidence="13">
    <location>
        <begin position="213"/>
        <end position="338"/>
    </location>
</feature>
<dbReference type="SUPFAM" id="SSF142921">
    <property type="entry name" value="WGR domain-like"/>
    <property type="match status" value="1"/>
</dbReference>
<dbReference type="PROSITE" id="PS51060">
    <property type="entry name" value="PARP_ALPHA_HD"/>
    <property type="match status" value="1"/>
</dbReference>
<evidence type="ECO:0000313" key="16">
    <source>
        <dbReference type="Proteomes" id="UP000277580"/>
    </source>
</evidence>
<dbReference type="AlphaFoldDB" id="A0A3N4KMD7"/>
<dbReference type="Gene3D" id="3.90.228.10">
    <property type="match status" value="1"/>
</dbReference>
<dbReference type="Pfam" id="PF02877">
    <property type="entry name" value="PARP_reg"/>
    <property type="match status" value="1"/>
</dbReference>
<name>A0A3N4KMD7_9PEZI</name>
<dbReference type="GO" id="GO:1990404">
    <property type="term" value="F:NAD+-protein mono-ADP-ribosyltransferase activity"/>
    <property type="evidence" value="ECO:0007669"/>
    <property type="project" value="TreeGrafter"/>
</dbReference>
<dbReference type="Proteomes" id="UP000277580">
    <property type="component" value="Unassembled WGS sequence"/>
</dbReference>
<dbReference type="Gene3D" id="1.20.142.10">
    <property type="entry name" value="Poly(ADP-ribose) polymerase, regulatory domain"/>
    <property type="match status" value="1"/>
</dbReference>
<dbReference type="EMBL" id="ML119142">
    <property type="protein sequence ID" value="RPB10578.1"/>
    <property type="molecule type" value="Genomic_DNA"/>
</dbReference>
<gene>
    <name evidence="15" type="ORF">P167DRAFT_554394</name>
</gene>
<dbReference type="PROSITE" id="PS51977">
    <property type="entry name" value="WGR"/>
    <property type="match status" value="1"/>
</dbReference>
<dbReference type="Pfam" id="PF05406">
    <property type="entry name" value="WGR"/>
    <property type="match status" value="1"/>
</dbReference>
<dbReference type="Gene3D" id="3.40.50.10190">
    <property type="entry name" value="BRCT domain"/>
    <property type="match status" value="1"/>
</dbReference>
<evidence type="ECO:0000259" key="12">
    <source>
        <dbReference type="PROSITE" id="PS51059"/>
    </source>
</evidence>
<evidence type="ECO:0000256" key="5">
    <source>
        <dbReference type="ARBA" id="ARBA00023027"/>
    </source>
</evidence>
<comment type="catalytic activity">
    <reaction evidence="8">
        <text>NAD(+) + (ADP-D-ribosyl)n-acceptor = nicotinamide + (ADP-D-ribosyl)n+1-acceptor + H(+).</text>
        <dbReference type="EC" id="2.4.2.30"/>
    </reaction>
</comment>
<dbReference type="InterPro" id="IPR036616">
    <property type="entry name" value="Poly(ADP-ribose)pol_reg_dom_sf"/>
</dbReference>
<evidence type="ECO:0000259" key="14">
    <source>
        <dbReference type="PROSITE" id="PS51977"/>
    </source>
</evidence>
<dbReference type="Pfam" id="PF00533">
    <property type="entry name" value="BRCT"/>
    <property type="match status" value="1"/>
</dbReference>
<evidence type="ECO:0000256" key="1">
    <source>
        <dbReference type="ARBA" id="ARBA00004123"/>
    </source>
</evidence>
<dbReference type="SUPFAM" id="SSF56399">
    <property type="entry name" value="ADP-ribosylation"/>
    <property type="match status" value="1"/>
</dbReference>
<evidence type="ECO:0000259" key="11">
    <source>
        <dbReference type="PROSITE" id="PS50172"/>
    </source>
</evidence>
<dbReference type="InParanoid" id="A0A3N4KMD7"/>
<keyword evidence="5 9" id="KW-0520">NAD</keyword>
<dbReference type="SUPFAM" id="SSF47587">
    <property type="entry name" value="Domain of poly(ADP-ribose) polymerase"/>
    <property type="match status" value="1"/>
</dbReference>
<dbReference type="InterPro" id="IPR036930">
    <property type="entry name" value="WGR_dom_sf"/>
</dbReference>
<evidence type="ECO:0000256" key="8">
    <source>
        <dbReference type="ARBA" id="ARBA00033987"/>
    </source>
</evidence>
<comment type="similarity">
    <text evidence="7">Belongs to the ARTD/PARP family.</text>
</comment>
<dbReference type="InterPro" id="IPR001357">
    <property type="entry name" value="BRCT_dom"/>
</dbReference>
<evidence type="ECO:0000256" key="10">
    <source>
        <dbReference type="SAM" id="MobiDB-lite"/>
    </source>
</evidence>
<evidence type="ECO:0000259" key="13">
    <source>
        <dbReference type="PROSITE" id="PS51060"/>
    </source>
</evidence>
<dbReference type="GO" id="GO:0070212">
    <property type="term" value="P:protein poly-ADP-ribosylation"/>
    <property type="evidence" value="ECO:0007669"/>
    <property type="project" value="TreeGrafter"/>
</dbReference>
<dbReference type="OrthoDB" id="2017365at2759"/>
<dbReference type="InterPro" id="IPR050800">
    <property type="entry name" value="ARTD/PARP"/>
</dbReference>
<dbReference type="PROSITE" id="PS51059">
    <property type="entry name" value="PARP_CATALYTIC"/>
    <property type="match status" value="1"/>
</dbReference>
<evidence type="ECO:0000256" key="9">
    <source>
        <dbReference type="RuleBase" id="RU362114"/>
    </source>
</evidence>
<dbReference type="InterPro" id="IPR008893">
    <property type="entry name" value="WGR_domain"/>
</dbReference>
<accession>A0A3N4KMD7</accession>
<dbReference type="GO" id="GO:0005730">
    <property type="term" value="C:nucleolus"/>
    <property type="evidence" value="ECO:0007669"/>
    <property type="project" value="TreeGrafter"/>
</dbReference>
<keyword evidence="3 9" id="KW-0808">Transferase</keyword>
<protein>
    <recommendedName>
        <fullName evidence="9">Poly [ADP-ribose] polymerase</fullName>
        <shortName evidence="9">PARP</shortName>
        <ecNumber evidence="9">2.4.2.-</ecNumber>
    </recommendedName>
</protein>